<organism evidence="3 4">
    <name type="scientific">Camelina sativa</name>
    <name type="common">False flax</name>
    <name type="synonym">Myagrum sativum</name>
    <dbReference type="NCBI Taxonomy" id="90675"/>
    <lineage>
        <taxon>Eukaryota</taxon>
        <taxon>Viridiplantae</taxon>
        <taxon>Streptophyta</taxon>
        <taxon>Embryophyta</taxon>
        <taxon>Tracheophyta</taxon>
        <taxon>Spermatophyta</taxon>
        <taxon>Magnoliopsida</taxon>
        <taxon>eudicotyledons</taxon>
        <taxon>Gunneridae</taxon>
        <taxon>Pentapetalae</taxon>
        <taxon>rosids</taxon>
        <taxon>malvids</taxon>
        <taxon>Brassicales</taxon>
        <taxon>Brassicaceae</taxon>
        <taxon>Camelineae</taxon>
        <taxon>Camelina</taxon>
    </lineage>
</organism>
<accession>A0ABM0SKS7</accession>
<dbReference type="RefSeq" id="XP_010412610.1">
    <property type="nucleotide sequence ID" value="XM_010414308.1"/>
</dbReference>
<proteinExistence type="predicted"/>
<dbReference type="InterPro" id="IPR004242">
    <property type="entry name" value="Transposase_21"/>
</dbReference>
<feature type="region of interest" description="Disordered" evidence="1">
    <location>
        <begin position="203"/>
        <end position="226"/>
    </location>
</feature>
<feature type="compositionally biased region" description="Acidic residues" evidence="1">
    <location>
        <begin position="211"/>
        <end position="224"/>
    </location>
</feature>
<sequence>MRHPVDFVTWDQMNEKYPSFAAEERNIRLGLSTDGFNPFNMKNVNNSAWHVLLVNYNMPPDKCMKEENIMLTLLIPGPTQPGNNIDVYFEPMIEDLNHLWEKGELTYDAFSHTTFTLRAMLLWTIQDFPAYGNLAGCKVKSKMDCPVCGKHTDNLWLSNCRKHIYMSHRKSLPPSNIYEERKHGLMNDFGNVRVTGRKRKMKDCVDSASDTNDESEEEEEEEEEMPVRHNLDVMHVDRNVAASLVATFLHCGKSKDGVNARKDLQLLAPWSLSKTEKKVFCKRLFDFRGPDGYCSNISRCIKMEDYTIKGLKSHDYHVLMQQLLPVAIRGLLPKGVRIAIGRLCAFFNQLCQRVIDRETISVIEHEIVETICMFERFFPPKFFDIMVHLTVHLGRKARLCGPVHFRWMYPFESDFLKKTTNADEELDRNDDYENCSILEGRPISAGTSCTLTNNERNIAHLAVIHNMALLDPYVE</sequence>
<protein>
    <submittedName>
        <fullName evidence="4">Uncharacterized protein LOC104698936</fullName>
    </submittedName>
</protein>
<reference evidence="3" key="1">
    <citation type="journal article" date="2014" name="Nat. Commun.">
        <title>The emerging biofuel crop Camelina sativa retains a highly undifferentiated hexaploid genome structure.</title>
        <authorList>
            <person name="Kagale S."/>
            <person name="Koh C."/>
            <person name="Nixon J."/>
            <person name="Bollina V."/>
            <person name="Clarke W.E."/>
            <person name="Tuteja R."/>
            <person name="Spillane C."/>
            <person name="Robinson S.J."/>
            <person name="Links M.G."/>
            <person name="Clarke C."/>
            <person name="Higgins E.E."/>
            <person name="Huebert T."/>
            <person name="Sharpe A.G."/>
            <person name="Parkin I.A."/>
        </authorList>
    </citation>
    <scope>NUCLEOTIDE SEQUENCE [LARGE SCALE GENOMIC DNA]</scope>
    <source>
        <strain evidence="3">cv. DH55</strain>
    </source>
</reference>
<gene>
    <name evidence="4" type="primary">LOC104698936</name>
</gene>
<dbReference type="PANTHER" id="PTHR48258">
    <property type="entry name" value="DUF4218 DOMAIN-CONTAINING PROTEIN-RELATED"/>
    <property type="match status" value="1"/>
</dbReference>
<dbReference type="Pfam" id="PF02992">
    <property type="entry name" value="Transposase_21"/>
    <property type="match status" value="1"/>
</dbReference>
<dbReference type="Pfam" id="PF13960">
    <property type="entry name" value="DUF4218"/>
    <property type="match status" value="1"/>
</dbReference>
<reference evidence="4" key="2">
    <citation type="submission" date="2025-08" db="UniProtKB">
        <authorList>
            <consortium name="RefSeq"/>
        </authorList>
    </citation>
    <scope>IDENTIFICATION</scope>
    <source>
        <tissue evidence="4">Leaf</tissue>
    </source>
</reference>
<feature type="domain" description="DUF4218" evidence="2">
    <location>
        <begin position="350"/>
        <end position="414"/>
    </location>
</feature>
<evidence type="ECO:0000256" key="1">
    <source>
        <dbReference type="SAM" id="MobiDB-lite"/>
    </source>
</evidence>
<dbReference type="InterPro" id="IPR025452">
    <property type="entry name" value="DUF4218"/>
</dbReference>
<keyword evidence="3" id="KW-1185">Reference proteome</keyword>
<dbReference type="GeneID" id="104698936"/>
<evidence type="ECO:0000313" key="3">
    <source>
        <dbReference type="Proteomes" id="UP000694864"/>
    </source>
</evidence>
<name>A0ABM0SKS7_CAMSA</name>
<evidence type="ECO:0000259" key="2">
    <source>
        <dbReference type="Pfam" id="PF13960"/>
    </source>
</evidence>
<evidence type="ECO:0000313" key="4">
    <source>
        <dbReference type="RefSeq" id="XP_010412610.1"/>
    </source>
</evidence>
<dbReference type="Proteomes" id="UP000694864">
    <property type="component" value="Chromosome 6"/>
</dbReference>